<dbReference type="InterPro" id="IPR023401">
    <property type="entry name" value="ODC_N"/>
</dbReference>
<dbReference type="PANTHER" id="PTHR13812:SF19">
    <property type="entry name" value="KETIMINE REDUCTASE MU-CRYSTALLIN"/>
    <property type="match status" value="1"/>
</dbReference>
<dbReference type="AlphaFoldDB" id="A0A069RKX2"/>
<sequence length="319" mass="34724">MLYMGRDDITGNMDFEGMMDSIERAYKIYESESFDMPDRIHISHGEDTLLYMPCFSNSVFGTKVIGVFPGNSSKGKPSVDGIMILNSSKDGSILSIMDGAAITAVRTGAVGGCAVRRLAGEGVKSLGVIGTGTQAFYQALFACHAAEIEEVSIFGRSADKANELCKRLRAQLGDVHIVQCKSAEELLKKSDIVITATSAQKTVLPDNPDILEGKLFVAIGSYKPDMRELPDALFPLLSNVYIDTDFASEESGDIKVPLEKGIIYAEKIERFSNLVAEEKYVIQDGTRLFKSVGMALFDIVVAKEIYERATAQGRGTNLK</sequence>
<keyword evidence="1" id="KW-0560">Oxidoreductase</keyword>
<name>A0A069RKX2_PEPLI</name>
<dbReference type="RefSeq" id="WP_038261435.1">
    <property type="nucleotide sequence ID" value="NZ_FSRH01000019.1"/>
</dbReference>
<dbReference type="GO" id="GO:0000286">
    <property type="term" value="F:alanine dehydrogenase activity"/>
    <property type="evidence" value="ECO:0007669"/>
    <property type="project" value="UniProtKB-EC"/>
</dbReference>
<dbReference type="Proteomes" id="UP000027946">
    <property type="component" value="Unassembled WGS sequence"/>
</dbReference>
<dbReference type="eggNOG" id="COG2423">
    <property type="taxonomic scope" value="Bacteria"/>
</dbReference>
<evidence type="ECO:0000313" key="1">
    <source>
        <dbReference type="EMBL" id="KDR96770.1"/>
    </source>
</evidence>
<dbReference type="Pfam" id="PF02423">
    <property type="entry name" value="OCD_Mu_crystall"/>
    <property type="match status" value="1"/>
</dbReference>
<dbReference type="EC" id="1.4.1.1" evidence="1"/>
<dbReference type="PANTHER" id="PTHR13812">
    <property type="entry name" value="KETIMINE REDUCTASE MU-CRYSTALLIN"/>
    <property type="match status" value="1"/>
</dbReference>
<gene>
    <name evidence="1" type="primary">ala</name>
    <name evidence="1" type="ORF">CLIT_2c03760</name>
</gene>
<dbReference type="InterPro" id="IPR003462">
    <property type="entry name" value="ODC_Mu_crystall"/>
</dbReference>
<dbReference type="InterPro" id="IPR036291">
    <property type="entry name" value="NAD(P)-bd_dom_sf"/>
</dbReference>
<proteinExistence type="predicted"/>
<dbReference type="EMBL" id="JJMM01000002">
    <property type="protein sequence ID" value="KDR96770.1"/>
    <property type="molecule type" value="Genomic_DNA"/>
</dbReference>
<dbReference type="GO" id="GO:0005737">
    <property type="term" value="C:cytoplasm"/>
    <property type="evidence" value="ECO:0007669"/>
    <property type="project" value="TreeGrafter"/>
</dbReference>
<dbReference type="Gene3D" id="3.40.50.720">
    <property type="entry name" value="NAD(P)-binding Rossmann-like Domain"/>
    <property type="match status" value="1"/>
</dbReference>
<keyword evidence="2" id="KW-1185">Reference proteome</keyword>
<organism evidence="1 2">
    <name type="scientific">Peptoclostridium litorale DSM 5388</name>
    <dbReference type="NCBI Taxonomy" id="1121324"/>
    <lineage>
        <taxon>Bacteria</taxon>
        <taxon>Bacillati</taxon>
        <taxon>Bacillota</taxon>
        <taxon>Clostridia</taxon>
        <taxon>Peptostreptococcales</taxon>
        <taxon>Peptoclostridiaceae</taxon>
        <taxon>Peptoclostridium</taxon>
    </lineage>
</organism>
<dbReference type="Gene3D" id="3.30.1780.10">
    <property type="entry name" value="ornithine cyclodeaminase, domain 1"/>
    <property type="match status" value="1"/>
</dbReference>
<dbReference type="SUPFAM" id="SSF51735">
    <property type="entry name" value="NAD(P)-binding Rossmann-fold domains"/>
    <property type="match status" value="1"/>
</dbReference>
<reference evidence="1 2" key="1">
    <citation type="submission" date="2014-03" db="EMBL/GenBank/DDBJ databases">
        <title>Genome sequence of Clostridium litorale W6, DSM 5388.</title>
        <authorList>
            <person name="Poehlein A."/>
            <person name="Jagirdar A."/>
            <person name="Khonsari B."/>
            <person name="Chibani C.M."/>
            <person name="Gutierrez Gutierrez D.A."/>
            <person name="Davydova E."/>
            <person name="Alghaithi H.S."/>
            <person name="Nair K.P."/>
            <person name="Dhamotharan K."/>
            <person name="Chandran L."/>
            <person name="G W."/>
            <person name="Daniel R."/>
        </authorList>
    </citation>
    <scope>NUCLEOTIDE SEQUENCE [LARGE SCALE GENOMIC DNA]</scope>
    <source>
        <strain evidence="1 2">W6</strain>
    </source>
</reference>
<accession>A0A069RKX2</accession>
<protein>
    <submittedName>
        <fullName evidence="1">Alanine dehydrogenase Ala</fullName>
        <ecNumber evidence="1">1.4.1.1</ecNumber>
    </submittedName>
</protein>
<evidence type="ECO:0000313" key="2">
    <source>
        <dbReference type="Proteomes" id="UP000027946"/>
    </source>
</evidence>
<dbReference type="OrthoDB" id="9792005at2"/>
<dbReference type="STRING" id="1121324.CLIT_2c03760"/>
<comment type="caution">
    <text evidence="1">The sequence shown here is derived from an EMBL/GenBank/DDBJ whole genome shotgun (WGS) entry which is preliminary data.</text>
</comment>
<dbReference type="PIRSF" id="PIRSF001439">
    <property type="entry name" value="CryM"/>
    <property type="match status" value="1"/>
</dbReference>
<dbReference type="SMR" id="A0A069RKX2"/>